<protein>
    <submittedName>
        <fullName evidence="2">HTTM domain-containing protein</fullName>
    </submittedName>
</protein>
<feature type="transmembrane region" description="Helical" evidence="1">
    <location>
        <begin position="190"/>
        <end position="210"/>
    </location>
</feature>
<reference evidence="2" key="1">
    <citation type="submission" date="2023-07" db="EMBL/GenBank/DDBJ databases">
        <title>The genome sequence of Rhodocytophaga aerolata KACC 12507.</title>
        <authorList>
            <person name="Zhang X."/>
        </authorList>
    </citation>
    <scope>NUCLEOTIDE SEQUENCE</scope>
    <source>
        <strain evidence="2">KACC 12507</strain>
    </source>
</reference>
<feature type="transmembrane region" description="Helical" evidence="1">
    <location>
        <begin position="261"/>
        <end position="283"/>
    </location>
</feature>
<feature type="transmembrane region" description="Helical" evidence="1">
    <location>
        <begin position="167"/>
        <end position="184"/>
    </location>
</feature>
<evidence type="ECO:0000313" key="3">
    <source>
        <dbReference type="Proteomes" id="UP001168528"/>
    </source>
</evidence>
<feature type="transmembrane region" description="Helical" evidence="1">
    <location>
        <begin position="54"/>
        <end position="73"/>
    </location>
</feature>
<feature type="transmembrane region" description="Helical" evidence="1">
    <location>
        <begin position="140"/>
        <end position="160"/>
    </location>
</feature>
<evidence type="ECO:0000256" key="1">
    <source>
        <dbReference type="SAM" id="Phobius"/>
    </source>
</evidence>
<dbReference type="EMBL" id="JAUKPO010000003">
    <property type="protein sequence ID" value="MDO1446010.1"/>
    <property type="molecule type" value="Genomic_DNA"/>
</dbReference>
<proteinExistence type="predicted"/>
<gene>
    <name evidence="2" type="ORF">Q0590_07090</name>
</gene>
<name>A0ABT8R1P7_9BACT</name>
<dbReference type="RefSeq" id="WP_302036816.1">
    <property type="nucleotide sequence ID" value="NZ_JAUKPO010000003.1"/>
</dbReference>
<sequence length="446" mass="51422">MAHSDLFTDRFHYVLLSLAAVYVIFKPSIGRLVLLITMQLVDIVYTMPATSNHWLFTAFVNLTIVQALIYLIIKNRRFQIREDEFFETFAPVIRIEVIILYFYAVFHKLNSGFFTPESSCATDLLKAQHLDLIFPLSPEMFAANAYFTLVVEATIPLFLCFKRTRNWGILLGLIFHWVLGYSSHNAFYDFSSMIFATYFLFASYPLSSYLTNLYSRIRHRVSKVLSPGNVFGNLAQLISFWLVGMAIIFIITKVLAKAELFYLHIFWTGYSLVCIGLVVVFMISHRRKEQIVVASPSFAVPHPLFYVLPVMVFLNGLSPYIGLKTENSFAMFSNLRTEGNISNHYIIPASFQIFDFQKDMVEILSSSDRYLQANADSGKLMVYFDFKNYVAHVKPQKIEYIRNGQRHTFLLKEASPNHALLTKNIVLEKLLRFRRVSKDGAQPCLH</sequence>
<feature type="transmembrane region" description="Helical" evidence="1">
    <location>
        <begin position="230"/>
        <end position="255"/>
    </location>
</feature>
<dbReference type="Proteomes" id="UP001168528">
    <property type="component" value="Unassembled WGS sequence"/>
</dbReference>
<keyword evidence="1" id="KW-1133">Transmembrane helix</keyword>
<evidence type="ECO:0000313" key="2">
    <source>
        <dbReference type="EMBL" id="MDO1446010.1"/>
    </source>
</evidence>
<keyword evidence="3" id="KW-1185">Reference proteome</keyword>
<keyword evidence="1" id="KW-0472">Membrane</keyword>
<organism evidence="2 3">
    <name type="scientific">Rhodocytophaga aerolata</name>
    <dbReference type="NCBI Taxonomy" id="455078"/>
    <lineage>
        <taxon>Bacteria</taxon>
        <taxon>Pseudomonadati</taxon>
        <taxon>Bacteroidota</taxon>
        <taxon>Cytophagia</taxon>
        <taxon>Cytophagales</taxon>
        <taxon>Rhodocytophagaceae</taxon>
        <taxon>Rhodocytophaga</taxon>
    </lineage>
</organism>
<feature type="transmembrane region" description="Helical" evidence="1">
    <location>
        <begin position="12"/>
        <end position="34"/>
    </location>
</feature>
<accession>A0ABT8R1P7</accession>
<feature type="transmembrane region" description="Helical" evidence="1">
    <location>
        <begin position="85"/>
        <end position="106"/>
    </location>
</feature>
<comment type="caution">
    <text evidence="2">The sequence shown here is derived from an EMBL/GenBank/DDBJ whole genome shotgun (WGS) entry which is preliminary data.</text>
</comment>
<keyword evidence="1" id="KW-0812">Transmembrane</keyword>